<evidence type="ECO:0000259" key="6">
    <source>
        <dbReference type="Pfam" id="PF07298"/>
    </source>
</evidence>
<dbReference type="RefSeq" id="WP_008041474.1">
    <property type="nucleotide sequence ID" value="NZ_CH724149.1"/>
</dbReference>
<dbReference type="HOGENOM" id="CLU_104582_1_0_6"/>
<proteinExistence type="predicted"/>
<feature type="domain" description="NnrU" evidence="6">
    <location>
        <begin position="4"/>
        <end position="181"/>
    </location>
</feature>
<feature type="transmembrane region" description="Helical" evidence="5">
    <location>
        <begin position="155"/>
        <end position="174"/>
    </location>
</feature>
<accession>A4BAE5</accession>
<name>A4BAE5_9GAMM</name>
<dbReference type="InterPro" id="IPR009915">
    <property type="entry name" value="NnrU_dom"/>
</dbReference>
<keyword evidence="2 5" id="KW-0812">Transmembrane</keyword>
<gene>
    <name evidence="7" type="ORF">MED297_10336</name>
</gene>
<dbReference type="Proteomes" id="UP000005953">
    <property type="component" value="Unassembled WGS sequence"/>
</dbReference>
<dbReference type="GO" id="GO:0016020">
    <property type="term" value="C:membrane"/>
    <property type="evidence" value="ECO:0007669"/>
    <property type="project" value="UniProtKB-SubCell"/>
</dbReference>
<evidence type="ECO:0000256" key="5">
    <source>
        <dbReference type="SAM" id="Phobius"/>
    </source>
</evidence>
<keyword evidence="4 5" id="KW-0472">Membrane</keyword>
<evidence type="ECO:0000313" key="8">
    <source>
        <dbReference type="Proteomes" id="UP000005953"/>
    </source>
</evidence>
<evidence type="ECO:0000256" key="2">
    <source>
        <dbReference type="ARBA" id="ARBA00022692"/>
    </source>
</evidence>
<dbReference type="AlphaFoldDB" id="A4BAE5"/>
<comment type="subcellular location">
    <subcellularLocation>
        <location evidence="1">Membrane</location>
        <topology evidence="1">Multi-pass membrane protein</topology>
    </subcellularLocation>
</comment>
<keyword evidence="3 5" id="KW-1133">Transmembrane helix</keyword>
<dbReference type="STRING" id="314283.MED297_10336"/>
<feature type="transmembrane region" description="Helical" evidence="5">
    <location>
        <begin position="72"/>
        <end position="89"/>
    </location>
</feature>
<sequence>MTLLLIGLLVFFAIHILSSTPLRDHLVGALGAMPYKGVYALISFIGLGLIIAGKARAPFEPVWDAWPALRPATLPLMWACFVLLPAAHMKTNIKRFTRHPMLWGIILWSVAHLAVNGDLASMLLFGSFALYSVYAMVSQTRRGAALQTEPVAVKYDAMVVVAGTIVFVAIWQLHGVLFGLPL</sequence>
<evidence type="ECO:0000313" key="7">
    <source>
        <dbReference type="EMBL" id="EAR10901.1"/>
    </source>
</evidence>
<dbReference type="EMBL" id="AAOE01000002">
    <property type="protein sequence ID" value="EAR10901.1"/>
    <property type="molecule type" value="Genomic_DNA"/>
</dbReference>
<reference evidence="7 8" key="1">
    <citation type="submission" date="2006-02" db="EMBL/GenBank/DDBJ databases">
        <authorList>
            <person name="Pinhassi J."/>
            <person name="Pedros-Alio C."/>
            <person name="Ferriera S."/>
            <person name="Johnson J."/>
            <person name="Kravitz S."/>
            <person name="Halpern A."/>
            <person name="Remington K."/>
            <person name="Beeson K."/>
            <person name="Tran B."/>
            <person name="Rogers Y.-H."/>
            <person name="Friedman R."/>
            <person name="Venter J.C."/>
        </authorList>
    </citation>
    <scope>NUCLEOTIDE SEQUENCE [LARGE SCALE GENOMIC DNA]</scope>
    <source>
        <strain evidence="7 8">MED297</strain>
    </source>
</reference>
<evidence type="ECO:0000256" key="3">
    <source>
        <dbReference type="ARBA" id="ARBA00022989"/>
    </source>
</evidence>
<organism evidence="7 8">
    <name type="scientific">Reinekea blandensis MED297</name>
    <dbReference type="NCBI Taxonomy" id="314283"/>
    <lineage>
        <taxon>Bacteria</taxon>
        <taxon>Pseudomonadati</taxon>
        <taxon>Pseudomonadota</taxon>
        <taxon>Gammaproteobacteria</taxon>
        <taxon>Oceanospirillales</taxon>
        <taxon>Saccharospirillaceae</taxon>
        <taxon>Reinekea</taxon>
    </lineage>
</organism>
<feature type="transmembrane region" description="Helical" evidence="5">
    <location>
        <begin position="101"/>
        <end position="134"/>
    </location>
</feature>
<evidence type="ECO:0000256" key="4">
    <source>
        <dbReference type="ARBA" id="ARBA00023136"/>
    </source>
</evidence>
<protein>
    <recommendedName>
        <fullName evidence="6">NnrU domain-containing protein</fullName>
    </recommendedName>
</protein>
<keyword evidence="8" id="KW-1185">Reference proteome</keyword>
<evidence type="ECO:0000256" key="1">
    <source>
        <dbReference type="ARBA" id="ARBA00004141"/>
    </source>
</evidence>
<feature type="transmembrane region" description="Helical" evidence="5">
    <location>
        <begin position="35"/>
        <end position="52"/>
    </location>
</feature>
<comment type="caution">
    <text evidence="7">The sequence shown here is derived from an EMBL/GenBank/DDBJ whole genome shotgun (WGS) entry which is preliminary data.</text>
</comment>
<dbReference type="Pfam" id="PF07298">
    <property type="entry name" value="NnrU"/>
    <property type="match status" value="1"/>
</dbReference>
<dbReference type="OrthoDB" id="5293641at2"/>